<dbReference type="Pfam" id="PF14361">
    <property type="entry name" value="RsbRD_N"/>
    <property type="match status" value="1"/>
</dbReference>
<proteinExistence type="inferred from homology"/>
<dbReference type="InterPro" id="IPR051448">
    <property type="entry name" value="CdaR-like_regulators"/>
</dbReference>
<name>A0ABZ1B3R0_9ACTN</name>
<dbReference type="PANTHER" id="PTHR33744:SF7">
    <property type="entry name" value="PUCR FAMILY TRANSCRIPTIONAL REGULATOR"/>
    <property type="match status" value="1"/>
</dbReference>
<dbReference type="Proteomes" id="UP001324287">
    <property type="component" value="Chromosome"/>
</dbReference>
<sequence>MVPLDEHLSHVREQQMRLLHALAQQREPDDEDLARAALLGRRRAGQGLPVQAVIGAYHVGNRELWDRLRSVRGPGEQLLPDVAALMWRSVQLITARLAEAHAEFTRALHADQLTLRHRFLALLQAEVADEEATQIAHALGFDPVGTFLAVCSHAVASDNDGLSALRSALEALSGTAITVRSGDTIVVIAQDVVESALLSTIARIRPGAVLATGLARPSLAGASRSLRDAQGVLASNGPDPGIRRFEDHWLKAVLSSSHELRALVEPQLDVVRAHPHLAEAVLAFASNDLSATGAARSLGLHPNSTIYRLARWQALTGWDPRSFSGLSISLLACWLA</sequence>
<dbReference type="Pfam" id="PF13556">
    <property type="entry name" value="HTH_30"/>
    <property type="match status" value="1"/>
</dbReference>
<keyword evidence="6" id="KW-1185">Reference proteome</keyword>
<dbReference type="Pfam" id="PF17853">
    <property type="entry name" value="GGDEF_2"/>
    <property type="match status" value="1"/>
</dbReference>
<organism evidence="5 6">
    <name type="scientific">Blastococcus brunescens</name>
    <dbReference type="NCBI Taxonomy" id="1564165"/>
    <lineage>
        <taxon>Bacteria</taxon>
        <taxon>Bacillati</taxon>
        <taxon>Actinomycetota</taxon>
        <taxon>Actinomycetes</taxon>
        <taxon>Geodermatophilales</taxon>
        <taxon>Geodermatophilaceae</taxon>
        <taxon>Blastococcus</taxon>
    </lineage>
</organism>
<comment type="similarity">
    <text evidence="1">Belongs to the CdaR family.</text>
</comment>
<dbReference type="InterPro" id="IPR025736">
    <property type="entry name" value="PucR_C-HTH_dom"/>
</dbReference>
<evidence type="ECO:0000259" key="4">
    <source>
        <dbReference type="Pfam" id="PF17853"/>
    </source>
</evidence>
<evidence type="ECO:0000313" key="5">
    <source>
        <dbReference type="EMBL" id="WRL65442.1"/>
    </source>
</evidence>
<feature type="domain" description="CdaR GGDEF-like" evidence="4">
    <location>
        <begin position="128"/>
        <end position="233"/>
    </location>
</feature>
<accession>A0ABZ1B3R0</accession>
<evidence type="ECO:0000256" key="1">
    <source>
        <dbReference type="ARBA" id="ARBA00006754"/>
    </source>
</evidence>
<dbReference type="InterPro" id="IPR042070">
    <property type="entry name" value="PucR_C-HTH_sf"/>
</dbReference>
<evidence type="ECO:0000259" key="2">
    <source>
        <dbReference type="Pfam" id="PF13556"/>
    </source>
</evidence>
<dbReference type="EMBL" id="CP141261">
    <property type="protein sequence ID" value="WRL65442.1"/>
    <property type="molecule type" value="Genomic_DNA"/>
</dbReference>
<dbReference type="InterPro" id="IPR025751">
    <property type="entry name" value="RsbRD_N_dom"/>
</dbReference>
<feature type="domain" description="RsbT co-antagonist protein RsbRD N-terminal" evidence="3">
    <location>
        <begin position="3"/>
        <end position="116"/>
    </location>
</feature>
<dbReference type="PANTHER" id="PTHR33744">
    <property type="entry name" value="CARBOHYDRATE DIACID REGULATOR"/>
    <property type="match status" value="1"/>
</dbReference>
<protein>
    <submittedName>
        <fullName evidence="5">Helix-turn-helix domain-containing protein</fullName>
    </submittedName>
</protein>
<dbReference type="Gene3D" id="1.10.10.2840">
    <property type="entry name" value="PucR C-terminal helix-turn-helix domain"/>
    <property type="match status" value="1"/>
</dbReference>
<reference evidence="5 6" key="1">
    <citation type="submission" date="2023-12" db="EMBL/GenBank/DDBJ databases">
        <title>Blastococcus brunescens sp. nov., an actonobacterium isolated from sandstone collected in sahara desert.</title>
        <authorList>
            <person name="Gtari M."/>
            <person name="Ghodhbane F."/>
        </authorList>
    </citation>
    <scope>NUCLEOTIDE SEQUENCE [LARGE SCALE GENOMIC DNA]</scope>
    <source>
        <strain evidence="5 6">BMG 8361</strain>
    </source>
</reference>
<evidence type="ECO:0000259" key="3">
    <source>
        <dbReference type="Pfam" id="PF14361"/>
    </source>
</evidence>
<evidence type="ECO:0000313" key="6">
    <source>
        <dbReference type="Proteomes" id="UP001324287"/>
    </source>
</evidence>
<feature type="domain" description="PucR C-terminal helix-turn-helix" evidence="2">
    <location>
        <begin position="277"/>
        <end position="327"/>
    </location>
</feature>
<dbReference type="RefSeq" id="WP_324276764.1">
    <property type="nucleotide sequence ID" value="NZ_CP141261.1"/>
</dbReference>
<gene>
    <name evidence="5" type="ORF">U6N30_07420</name>
</gene>
<dbReference type="InterPro" id="IPR041522">
    <property type="entry name" value="CdaR_GGDEF"/>
</dbReference>